<dbReference type="Proteomes" id="UP001255050">
    <property type="component" value="Unassembled WGS sequence"/>
</dbReference>
<proteinExistence type="predicted"/>
<evidence type="ECO:0000313" key="2">
    <source>
        <dbReference type="Proteomes" id="UP001255050"/>
    </source>
</evidence>
<keyword evidence="2" id="KW-1185">Reference proteome</keyword>
<sequence length="180" mass="19200">MPKLKSLKLATSLTIIGGIILTPLEAELNQNHSKVEAKEDKVEIDNQIANIIANNLEKNNEGHLIIINEKNLTKELEQTNTKLSISEIKKYVKNYNDTISGKKGEKAKNDLQNFNNQISKQNSQQSTAFRSKCSNAIAATGFVHTAAVTGAAAALGVSGPVGWAVGTGMAAAYTGGSMLC</sequence>
<feature type="non-terminal residue" evidence="1">
    <location>
        <position position="1"/>
    </location>
</feature>
<protein>
    <submittedName>
        <fullName evidence="1">Uncharacterized protein</fullName>
    </submittedName>
</protein>
<evidence type="ECO:0000313" key="1">
    <source>
        <dbReference type="EMBL" id="MDR5604093.1"/>
    </source>
</evidence>
<name>A0ABU1F1S3_9STAP</name>
<dbReference type="RefSeq" id="WP_207554705.1">
    <property type="nucleotide sequence ID" value="NZ_JAVJGV010000131.1"/>
</dbReference>
<comment type="caution">
    <text evidence="1">The sequence shown here is derived from an EMBL/GenBank/DDBJ whole genome shotgun (WGS) entry which is preliminary data.</text>
</comment>
<gene>
    <name evidence="1" type="ORF">RCO12_11825</name>
</gene>
<organism evidence="1 2">
    <name type="scientific">Staphylococcus coagulans</name>
    <dbReference type="NCBI Taxonomy" id="74706"/>
    <lineage>
        <taxon>Bacteria</taxon>
        <taxon>Bacillati</taxon>
        <taxon>Bacillota</taxon>
        <taxon>Bacilli</taxon>
        <taxon>Bacillales</taxon>
        <taxon>Staphylococcaceae</taxon>
        <taxon>Staphylococcus</taxon>
    </lineage>
</organism>
<accession>A0ABU1F1S3</accession>
<reference evidence="1 2" key="1">
    <citation type="submission" date="2023-08" db="EMBL/GenBank/DDBJ databases">
        <title>Whole genome sequencing of Staphylococcus coagulans NN-2474.</title>
        <authorList>
            <person name="Kropotov V.S."/>
            <person name="Boriskina E.V."/>
            <person name="Gordinskaya N.A."/>
            <person name="Shkurkina I.S."/>
            <person name="Kryazhev D.V."/>
            <person name="Alekseeva A.E."/>
            <person name="Makhova M.A."/>
        </authorList>
    </citation>
    <scope>NUCLEOTIDE SEQUENCE [LARGE SCALE GENOMIC DNA]</scope>
    <source>
        <strain evidence="1 2">NN-2474</strain>
    </source>
</reference>
<dbReference type="EMBL" id="JAVJGV010000131">
    <property type="protein sequence ID" value="MDR5604093.1"/>
    <property type="molecule type" value="Genomic_DNA"/>
</dbReference>